<dbReference type="SUPFAM" id="SSF54060">
    <property type="entry name" value="His-Me finger endonucleases"/>
    <property type="match status" value="1"/>
</dbReference>
<evidence type="ECO:0000259" key="4">
    <source>
        <dbReference type="PROSITE" id="PS51032"/>
    </source>
</evidence>
<proteinExistence type="predicted"/>
<sequence>MKENNLTVADVLAVVSYCPDTGVFTWKWRVGDRKKLQTWNSRFAGKPCAGVNDEGYLTIRINEKVYLAHRLAWLVSYGEVPAGMLDHINRNRLDNRVANLRVVTHSQNMQNRKMQRNNKSGFRGVSWDGKYGKWRARINAEGKCINLGYFDSPEKASFEFEKARVMYHSV</sequence>
<dbReference type="PROSITE" id="PS51032">
    <property type="entry name" value="AP2_ERF"/>
    <property type="match status" value="1"/>
</dbReference>
<dbReference type="AlphaFoldDB" id="A0AAJ5U8U0"/>
<dbReference type="Gene3D" id="3.90.75.20">
    <property type="match status" value="1"/>
</dbReference>
<dbReference type="GO" id="GO:0003700">
    <property type="term" value="F:DNA-binding transcription factor activity"/>
    <property type="evidence" value="ECO:0007669"/>
    <property type="project" value="InterPro"/>
</dbReference>
<dbReference type="Proteomes" id="UP001211544">
    <property type="component" value="Chromosome"/>
</dbReference>
<dbReference type="InterPro" id="IPR044925">
    <property type="entry name" value="His-Me_finger_sf"/>
</dbReference>
<feature type="domain" description="AP2/ERF" evidence="4">
    <location>
        <begin position="121"/>
        <end position="170"/>
    </location>
</feature>
<keyword evidence="5" id="KW-0255">Endonuclease</keyword>
<dbReference type="InterPro" id="IPR003615">
    <property type="entry name" value="HNH_nuc"/>
</dbReference>
<dbReference type="EMBL" id="CP104758">
    <property type="protein sequence ID" value="WBG90038.1"/>
    <property type="molecule type" value="Genomic_DNA"/>
</dbReference>
<evidence type="ECO:0000256" key="1">
    <source>
        <dbReference type="ARBA" id="ARBA00023015"/>
    </source>
</evidence>
<dbReference type="Pfam" id="PF13392">
    <property type="entry name" value="HNH_3"/>
    <property type="match status" value="1"/>
</dbReference>
<evidence type="ECO:0000256" key="2">
    <source>
        <dbReference type="ARBA" id="ARBA00023125"/>
    </source>
</evidence>
<evidence type="ECO:0000313" key="6">
    <source>
        <dbReference type="Proteomes" id="UP001211544"/>
    </source>
</evidence>
<dbReference type="Gene3D" id="3.30.730.10">
    <property type="entry name" value="AP2/ERF domain"/>
    <property type="match status" value="1"/>
</dbReference>
<keyword evidence="5" id="KW-0540">Nuclease</keyword>
<keyword evidence="5" id="KW-0378">Hydrolase</keyword>
<keyword evidence="2" id="KW-0238">DNA-binding</keyword>
<accession>A0AAJ5U8U0</accession>
<dbReference type="RefSeq" id="WP_269949346.1">
    <property type="nucleotide sequence ID" value="NZ_CP104758.1"/>
</dbReference>
<dbReference type="InterPro" id="IPR016177">
    <property type="entry name" value="DNA-bd_dom_sf"/>
</dbReference>
<name>A0AAJ5U8U0_9GAMM</name>
<keyword evidence="6" id="KW-1185">Reference proteome</keyword>
<keyword evidence="3" id="KW-0804">Transcription</keyword>
<organism evidence="5 6">
    <name type="scientific">Pantoea piersonii</name>
    <dbReference type="NCBI Taxonomy" id="2364647"/>
    <lineage>
        <taxon>Bacteria</taxon>
        <taxon>Pseudomonadati</taxon>
        <taxon>Pseudomonadota</taxon>
        <taxon>Gammaproteobacteria</taxon>
        <taxon>Enterobacterales</taxon>
        <taxon>Erwiniaceae</taxon>
        <taxon>Pantoea</taxon>
    </lineage>
</organism>
<dbReference type="KEGG" id="kpie:N5580_13175"/>
<dbReference type="GO" id="GO:0004519">
    <property type="term" value="F:endonuclease activity"/>
    <property type="evidence" value="ECO:0007669"/>
    <property type="project" value="UniProtKB-KW"/>
</dbReference>
<gene>
    <name evidence="5" type="ORF">N5580_13175</name>
</gene>
<dbReference type="SUPFAM" id="SSF54171">
    <property type="entry name" value="DNA-binding domain"/>
    <property type="match status" value="1"/>
</dbReference>
<dbReference type="InterPro" id="IPR036955">
    <property type="entry name" value="AP2/ERF_dom_sf"/>
</dbReference>
<evidence type="ECO:0000313" key="5">
    <source>
        <dbReference type="EMBL" id="WBG90038.1"/>
    </source>
</evidence>
<keyword evidence="1" id="KW-0805">Transcription regulation</keyword>
<protein>
    <submittedName>
        <fullName evidence="5">HNH endonuclease</fullName>
    </submittedName>
</protein>
<dbReference type="GO" id="GO:0003677">
    <property type="term" value="F:DNA binding"/>
    <property type="evidence" value="ECO:0007669"/>
    <property type="project" value="UniProtKB-KW"/>
</dbReference>
<reference evidence="5 6" key="1">
    <citation type="journal article" date="2022" name="J Glob Antimicrob Resist">
        <title>First complete genome of a multidrug resistant strain of the novel human pathogen Kalamiella piersonii (GABEKP28) identified in human saliva.</title>
        <authorList>
            <person name="McDonagh F."/>
            <person name="Singh N.K."/>
            <person name="Venkateswaran K."/>
            <person name="Lonappan A.M."/>
            <person name="Hallahan B."/>
            <person name="Tuohy A."/>
            <person name="Burke L."/>
            <person name="Kovarova A."/>
            <person name="Miliotis G."/>
        </authorList>
    </citation>
    <scope>NUCLEOTIDE SEQUENCE [LARGE SCALE GENOMIC DNA]</scope>
    <source>
        <strain evidence="5 6">GABEKP28</strain>
    </source>
</reference>
<evidence type="ECO:0000256" key="3">
    <source>
        <dbReference type="ARBA" id="ARBA00023163"/>
    </source>
</evidence>
<dbReference type="InterPro" id="IPR001471">
    <property type="entry name" value="AP2/ERF_dom"/>
</dbReference>